<keyword evidence="6 13" id="KW-0441">Lipid A biosynthesis</keyword>
<feature type="binding site" evidence="13">
    <location>
        <begin position="55"/>
        <end position="62"/>
    </location>
    <ligand>
        <name>ATP</name>
        <dbReference type="ChEBI" id="CHEBI:30616"/>
    </ligand>
</feature>
<comment type="catalytic activity">
    <reaction evidence="13">
        <text>a lipid A disaccharide + ATP = a lipid IVA + ADP + H(+)</text>
        <dbReference type="Rhea" id="RHEA:67840"/>
        <dbReference type="ChEBI" id="CHEBI:15378"/>
        <dbReference type="ChEBI" id="CHEBI:30616"/>
        <dbReference type="ChEBI" id="CHEBI:176343"/>
        <dbReference type="ChEBI" id="CHEBI:176425"/>
        <dbReference type="ChEBI" id="CHEBI:456216"/>
        <dbReference type="EC" id="2.7.1.130"/>
    </reaction>
</comment>
<keyword evidence="14" id="KW-1133">Transmembrane helix</keyword>
<evidence type="ECO:0000256" key="5">
    <source>
        <dbReference type="ARBA" id="ARBA00022516"/>
    </source>
</evidence>
<evidence type="ECO:0000256" key="3">
    <source>
        <dbReference type="ARBA" id="ARBA00012071"/>
    </source>
</evidence>
<keyword evidence="14" id="KW-0472">Membrane</keyword>
<evidence type="ECO:0000256" key="2">
    <source>
        <dbReference type="ARBA" id="ARBA00004870"/>
    </source>
</evidence>
<evidence type="ECO:0000256" key="10">
    <source>
        <dbReference type="ARBA" id="ARBA00022840"/>
    </source>
</evidence>
<dbReference type="InterPro" id="IPR003758">
    <property type="entry name" value="LpxK"/>
</dbReference>
<dbReference type="PANTHER" id="PTHR42724:SF1">
    <property type="entry name" value="TETRAACYLDISACCHARIDE 4'-KINASE, MITOCHONDRIAL-RELATED"/>
    <property type="match status" value="1"/>
</dbReference>
<evidence type="ECO:0000256" key="6">
    <source>
        <dbReference type="ARBA" id="ARBA00022556"/>
    </source>
</evidence>
<evidence type="ECO:0000256" key="9">
    <source>
        <dbReference type="ARBA" id="ARBA00022777"/>
    </source>
</evidence>
<keyword evidence="8 13" id="KW-0547">Nucleotide-binding</keyword>
<proteinExistence type="inferred from homology"/>
<dbReference type="GO" id="GO:0009244">
    <property type="term" value="P:lipopolysaccharide core region biosynthetic process"/>
    <property type="evidence" value="ECO:0007669"/>
    <property type="project" value="TreeGrafter"/>
</dbReference>
<keyword evidence="7 13" id="KW-0808">Transferase</keyword>
<evidence type="ECO:0000256" key="1">
    <source>
        <dbReference type="ARBA" id="ARBA00002274"/>
    </source>
</evidence>
<comment type="function">
    <text evidence="1 13">Transfers the gamma-phosphate of ATP to the 4'-position of a tetraacyldisaccharide 1-phosphate intermediate (termed DS-1-P) to form tetraacyldisaccharide 1,4'-bis-phosphate (lipid IVA).</text>
</comment>
<keyword evidence="10 13" id="KW-0067">ATP-binding</keyword>
<dbReference type="GO" id="GO:0005524">
    <property type="term" value="F:ATP binding"/>
    <property type="evidence" value="ECO:0007669"/>
    <property type="project" value="UniProtKB-UniRule"/>
</dbReference>
<comment type="similarity">
    <text evidence="13">Belongs to the LpxK family.</text>
</comment>
<reference evidence="15 16" key="1">
    <citation type="journal article" date="2010" name="Int. J. Syst. Evol. Microbiol.">
        <title>Thiohalobacter thiocyanaticus gen. nov., sp. nov., a moderately halophilic, sulfur-oxidizing gammaproteobacterium from hypersaline lakes, that utilizes thiocyanate.</title>
        <authorList>
            <person name="Sorokin D.Y."/>
            <person name="Kovaleva O.L."/>
            <person name="Tourova T.P."/>
            <person name="Muyzer G."/>
        </authorList>
    </citation>
    <scope>NUCLEOTIDE SEQUENCE [LARGE SCALE GENOMIC DNA]</scope>
    <source>
        <strain evidence="15 16">Hrh1</strain>
    </source>
</reference>
<dbReference type="GO" id="GO:0009245">
    <property type="term" value="P:lipid A biosynthetic process"/>
    <property type="evidence" value="ECO:0007669"/>
    <property type="project" value="UniProtKB-UniRule"/>
</dbReference>
<dbReference type="EC" id="2.7.1.130" evidence="3 13"/>
<dbReference type="UniPathway" id="UPA00359">
    <property type="reaction ID" value="UER00482"/>
</dbReference>
<dbReference type="RefSeq" id="WP_125179822.1">
    <property type="nucleotide sequence ID" value="NZ_QZMU01000001.1"/>
</dbReference>
<evidence type="ECO:0000313" key="15">
    <source>
        <dbReference type="EMBL" id="RRQ20609.1"/>
    </source>
</evidence>
<keyword evidence="9 13" id="KW-0418">Kinase</keyword>
<dbReference type="GO" id="GO:0005886">
    <property type="term" value="C:plasma membrane"/>
    <property type="evidence" value="ECO:0007669"/>
    <property type="project" value="TreeGrafter"/>
</dbReference>
<sequence length="337" mass="37990">MWNRLWYEGHPLALALTPLALLYCAVVWLRRQAYRLGLRPAHRVGVPVIVVGNITAGGTGKTPLIAWLAAWLQAQGYTPGIIARGYGGKARHWPQQVRPDSDPRTVGDEPVLLARRTGCPMAVGPDRAAAARALLEHSDCDILISDDGLQHYALARDIEIAVVDGDRRYGNGFCLPAGPLREPRSRLKDIDLIVCNGTPGRGEFGMHYVPGELIKVHDHNQRLAPDQLRGQSVDAVAGIGHPERFFRLLERQGLTCRKQRTFRDHHTWRETDFDFADDHTPVVMTEKDAVKCERLSRDNLWYLPIQAELDPRIETRLQRLLQERSTHDKRVVTPEKS</sequence>
<dbReference type="OrthoDB" id="9766423at2"/>
<keyword evidence="5 13" id="KW-0444">Lipid biosynthesis</keyword>
<name>A0A426QFT6_9GAMM</name>
<keyword evidence="11 13" id="KW-0443">Lipid metabolism</keyword>
<evidence type="ECO:0000256" key="8">
    <source>
        <dbReference type="ARBA" id="ARBA00022741"/>
    </source>
</evidence>
<evidence type="ECO:0000256" key="12">
    <source>
        <dbReference type="ARBA" id="ARBA00029757"/>
    </source>
</evidence>
<evidence type="ECO:0000256" key="4">
    <source>
        <dbReference type="ARBA" id="ARBA00016436"/>
    </source>
</evidence>
<gene>
    <name evidence="13" type="primary">lpxK</name>
    <name evidence="15" type="ORF">D6C00_00500</name>
</gene>
<dbReference type="Proteomes" id="UP000287798">
    <property type="component" value="Unassembled WGS sequence"/>
</dbReference>
<comment type="caution">
    <text evidence="15">The sequence shown here is derived from an EMBL/GenBank/DDBJ whole genome shotgun (WGS) entry which is preliminary data.</text>
</comment>
<dbReference type="GO" id="GO:0009029">
    <property type="term" value="F:lipid-A 4'-kinase activity"/>
    <property type="evidence" value="ECO:0007669"/>
    <property type="project" value="UniProtKB-UniRule"/>
</dbReference>
<evidence type="ECO:0000313" key="16">
    <source>
        <dbReference type="Proteomes" id="UP000287798"/>
    </source>
</evidence>
<keyword evidence="16" id="KW-1185">Reference proteome</keyword>
<dbReference type="EMBL" id="QZMU01000001">
    <property type="protein sequence ID" value="RRQ20609.1"/>
    <property type="molecule type" value="Genomic_DNA"/>
</dbReference>
<dbReference type="SUPFAM" id="SSF52540">
    <property type="entry name" value="P-loop containing nucleoside triphosphate hydrolases"/>
    <property type="match status" value="1"/>
</dbReference>
<feature type="transmembrane region" description="Helical" evidence="14">
    <location>
        <begin position="12"/>
        <end position="29"/>
    </location>
</feature>
<dbReference type="AlphaFoldDB" id="A0A426QFT6"/>
<evidence type="ECO:0000256" key="14">
    <source>
        <dbReference type="SAM" id="Phobius"/>
    </source>
</evidence>
<accession>A0A426QFT6</accession>
<comment type="pathway">
    <text evidence="2 13">Glycolipid biosynthesis; lipid IV(A) biosynthesis; lipid IV(A) from (3R)-3-hydroxytetradecanoyl-[acyl-carrier-protein] and UDP-N-acetyl-alpha-D-glucosamine: step 6/6.</text>
</comment>
<dbReference type="Pfam" id="PF02606">
    <property type="entry name" value="LpxK"/>
    <property type="match status" value="1"/>
</dbReference>
<evidence type="ECO:0000256" key="13">
    <source>
        <dbReference type="HAMAP-Rule" id="MF_00409"/>
    </source>
</evidence>
<protein>
    <recommendedName>
        <fullName evidence="4 13">Tetraacyldisaccharide 4'-kinase</fullName>
        <ecNumber evidence="3 13">2.7.1.130</ecNumber>
    </recommendedName>
    <alternativeName>
        <fullName evidence="12 13">Lipid A 4'-kinase</fullName>
    </alternativeName>
</protein>
<keyword evidence="14" id="KW-0812">Transmembrane</keyword>
<dbReference type="PANTHER" id="PTHR42724">
    <property type="entry name" value="TETRAACYLDISACCHARIDE 4'-KINASE"/>
    <property type="match status" value="1"/>
</dbReference>
<dbReference type="InterPro" id="IPR027417">
    <property type="entry name" value="P-loop_NTPase"/>
</dbReference>
<dbReference type="NCBIfam" id="TIGR00682">
    <property type="entry name" value="lpxK"/>
    <property type="match status" value="1"/>
</dbReference>
<dbReference type="HAMAP" id="MF_00409">
    <property type="entry name" value="LpxK"/>
    <property type="match status" value="1"/>
</dbReference>
<evidence type="ECO:0000256" key="7">
    <source>
        <dbReference type="ARBA" id="ARBA00022679"/>
    </source>
</evidence>
<organism evidence="15 16">
    <name type="scientific">Thiohalobacter thiocyanaticus</name>
    <dbReference type="NCBI Taxonomy" id="585455"/>
    <lineage>
        <taxon>Bacteria</taxon>
        <taxon>Pseudomonadati</taxon>
        <taxon>Pseudomonadota</taxon>
        <taxon>Gammaproteobacteria</taxon>
        <taxon>Thiohalobacterales</taxon>
        <taxon>Thiohalobacteraceae</taxon>
        <taxon>Thiohalobacter</taxon>
    </lineage>
</organism>
<evidence type="ECO:0000256" key="11">
    <source>
        <dbReference type="ARBA" id="ARBA00023098"/>
    </source>
</evidence>